<feature type="region of interest" description="Disordered" evidence="1">
    <location>
        <begin position="414"/>
        <end position="434"/>
    </location>
</feature>
<feature type="compositionally biased region" description="Low complexity" evidence="1">
    <location>
        <begin position="814"/>
        <end position="830"/>
    </location>
</feature>
<dbReference type="AlphaFoldDB" id="A0A8S3Q094"/>
<protein>
    <submittedName>
        <fullName evidence="2">Uncharacterized protein</fullName>
    </submittedName>
</protein>
<feature type="compositionally biased region" description="Polar residues" evidence="1">
    <location>
        <begin position="902"/>
        <end position="972"/>
    </location>
</feature>
<feature type="region of interest" description="Disordered" evidence="1">
    <location>
        <begin position="1"/>
        <end position="30"/>
    </location>
</feature>
<comment type="caution">
    <text evidence="2">The sequence shown here is derived from an EMBL/GenBank/DDBJ whole genome shotgun (WGS) entry which is preliminary data.</text>
</comment>
<evidence type="ECO:0000256" key="1">
    <source>
        <dbReference type="SAM" id="MobiDB-lite"/>
    </source>
</evidence>
<keyword evidence="3" id="KW-1185">Reference proteome</keyword>
<feature type="compositionally biased region" description="Low complexity" evidence="1">
    <location>
        <begin position="749"/>
        <end position="760"/>
    </location>
</feature>
<feature type="compositionally biased region" description="Polar residues" evidence="1">
    <location>
        <begin position="120"/>
        <end position="129"/>
    </location>
</feature>
<feature type="region of interest" description="Disordered" evidence="1">
    <location>
        <begin position="656"/>
        <end position="830"/>
    </location>
</feature>
<feature type="compositionally biased region" description="Low complexity" evidence="1">
    <location>
        <begin position="721"/>
        <end position="740"/>
    </location>
</feature>
<proteinExistence type="predicted"/>
<feature type="compositionally biased region" description="Basic residues" evidence="1">
    <location>
        <begin position="1081"/>
        <end position="1093"/>
    </location>
</feature>
<feature type="compositionally biased region" description="Low complexity" evidence="1">
    <location>
        <begin position="778"/>
        <end position="794"/>
    </location>
</feature>
<feature type="compositionally biased region" description="Polar residues" evidence="1">
    <location>
        <begin position="45"/>
        <end position="59"/>
    </location>
</feature>
<dbReference type="Proteomes" id="UP000683360">
    <property type="component" value="Unassembled WGS sequence"/>
</dbReference>
<feature type="region of interest" description="Disordered" evidence="1">
    <location>
        <begin position="45"/>
        <end position="65"/>
    </location>
</feature>
<feature type="region of interest" description="Disordered" evidence="1">
    <location>
        <begin position="194"/>
        <end position="230"/>
    </location>
</feature>
<gene>
    <name evidence="2" type="ORF">MEDL_4150</name>
</gene>
<dbReference type="OrthoDB" id="6162375at2759"/>
<feature type="compositionally biased region" description="Basic and acidic residues" evidence="1">
    <location>
        <begin position="414"/>
        <end position="424"/>
    </location>
</feature>
<evidence type="ECO:0000313" key="2">
    <source>
        <dbReference type="EMBL" id="CAG2188709.1"/>
    </source>
</evidence>
<feature type="compositionally biased region" description="Polar residues" evidence="1">
    <location>
        <begin position="1"/>
        <end position="28"/>
    </location>
</feature>
<feature type="region of interest" description="Disordered" evidence="1">
    <location>
        <begin position="902"/>
        <end position="984"/>
    </location>
</feature>
<accession>A0A8S3Q094</accession>
<name>A0A8S3Q094_MYTED</name>
<dbReference type="EMBL" id="CAJPWZ010000273">
    <property type="protein sequence ID" value="CAG2188709.1"/>
    <property type="molecule type" value="Genomic_DNA"/>
</dbReference>
<evidence type="ECO:0000313" key="3">
    <source>
        <dbReference type="Proteomes" id="UP000683360"/>
    </source>
</evidence>
<sequence length="1093" mass="111575">MPSTVKLTPGPNRQKTSINRSQTFSSPSPYLRTSLLNTSCSFQERSDGNLSISSTNGHSRSPAPFLPSIKRALGVSEYSPRQENSVVPPSYQNYPSQASPGFVPAVRLIKRERSYLGHQKSPSVRSSNVVRIAPPEPHKLSSPRLFHIQTSSTDSRRTPDTQAVIQALKEKSLKRSYGGYDHDLDTSYTDYPVQQAKRRRQDSQQSNSSTSSLPPLPDSLPDLSSSGYTIPRLETPTLKRSAHIDDWDDSCSAKKLRKDGRVNSILSSLSSSQRVAEKEVQVKRKVSTNGKENNPSISKLAKKDTLEKISLDRSDTVIISTTEGVEDTPSKETDTPIKDTSLDSSVTVDKPKMVTLNQSFSARKRQTSLYSGLNKSFQKVPHANVIASMEDYENDMGAEKKRVQDMLEGIHQAETEKEKEKEASKNSTAFGTSVKASETVPPTIAQVSGFQTSSLVTTAASTVSSAGLSLTSTGSIPSSTSTSSVTTAAGSNPMMFKFATVKSSSPLKTTTQGGLMSGSSPIGGINSSAGGNTTTVTSAGMALSTGFSAASAVSASGAPKSAVPPFGLSTTQGTSAPSGLNFGTTVTPASSTPLQSGFNFGSQPAGLSSVPGFGATSTATPTVTTKAPPSYGFTTNVTTAPLATPTPSGFNFGSATSASGAPGTGQTASVFGTQQGAPGFGAQTQASQPFGSQPPPAYGSSTLSFGAAQPQSTAASFGMQPSTNATTTTNSTGTNPTASTFNFKSFNNQTPAQQPTTQPAMFGSQPNAGVSTFGPGGSTATTTPGFGGTPSSFGQATSTAPSGGGFNFGASTPSFGSQGTSGFGQTSASSAKQFGTAGFGAAPTQPGFSATTASTTFGQGTTNMFGQTTTTASSFGQGTSSFGTTSSVTGFGTAVPFGQSSVPKSTSSASFGPSGATFGQGSTTSGPTFGQGSTTAGPTFGQGSTTAGPTFGQGSTTAGPTFGQGSTTSGPTFGQGGTSFAGPQPVYTGGGNIIWNYYQNNSQWSSWVPSTQDSKVGGGFDFSASTTPSNTGGGGGGYNFSANASFVTPTGMATPVFGTPTGGATPNMFSVGGTGSVPKPRVARRGRRGIRGR</sequence>
<reference evidence="2" key="1">
    <citation type="submission" date="2021-03" db="EMBL/GenBank/DDBJ databases">
        <authorList>
            <person name="Bekaert M."/>
        </authorList>
    </citation>
    <scope>NUCLEOTIDE SEQUENCE</scope>
</reference>
<feature type="compositionally biased region" description="Polar residues" evidence="1">
    <location>
        <begin position="656"/>
        <end position="691"/>
    </location>
</feature>
<feature type="compositionally biased region" description="Polar residues" evidence="1">
    <location>
        <begin position="699"/>
        <end position="715"/>
    </location>
</feature>
<feature type="region of interest" description="Disordered" evidence="1">
    <location>
        <begin position="1070"/>
        <end position="1093"/>
    </location>
</feature>
<feature type="region of interest" description="Disordered" evidence="1">
    <location>
        <begin position="114"/>
        <end position="161"/>
    </location>
</feature>
<feature type="compositionally biased region" description="Low complexity" evidence="1">
    <location>
        <begin position="203"/>
        <end position="226"/>
    </location>
</feature>
<organism evidence="2 3">
    <name type="scientific">Mytilus edulis</name>
    <name type="common">Blue mussel</name>
    <dbReference type="NCBI Taxonomy" id="6550"/>
    <lineage>
        <taxon>Eukaryota</taxon>
        <taxon>Metazoa</taxon>
        <taxon>Spiralia</taxon>
        <taxon>Lophotrochozoa</taxon>
        <taxon>Mollusca</taxon>
        <taxon>Bivalvia</taxon>
        <taxon>Autobranchia</taxon>
        <taxon>Pteriomorphia</taxon>
        <taxon>Mytilida</taxon>
        <taxon>Mytiloidea</taxon>
        <taxon>Mytilidae</taxon>
        <taxon>Mytilinae</taxon>
        <taxon>Mytilus</taxon>
    </lineage>
</organism>